<gene>
    <name evidence="1" type="ORF">A2519_19055</name>
</gene>
<dbReference type="Proteomes" id="UP000179243">
    <property type="component" value="Unassembled WGS sequence"/>
</dbReference>
<dbReference type="InterPro" id="IPR006626">
    <property type="entry name" value="PbH1"/>
</dbReference>
<comment type="caution">
    <text evidence="1">The sequence shown here is derived from an EMBL/GenBank/DDBJ whole genome shotgun (WGS) entry which is preliminary data.</text>
</comment>
<organism evidence="1 2">
    <name type="scientific">Candidatus Raymondbacteria bacterium RIFOXYD12_FULL_49_13</name>
    <dbReference type="NCBI Taxonomy" id="1817890"/>
    <lineage>
        <taxon>Bacteria</taxon>
        <taxon>Raymondiibacteriota</taxon>
    </lineage>
</organism>
<dbReference type="SUPFAM" id="SSF51126">
    <property type="entry name" value="Pectin lyase-like"/>
    <property type="match status" value="1"/>
</dbReference>
<sequence>MKLSSFSIAFIFLVIQIVQGHTTWDGKNVPSLPDPENPVICSTLVQLYLAVRTQCTGRTIVLKNGVYDIANIEPLNIDSPYITIRGITDDPNGVVLVANGFNSCVNVEEEMIVLYTHHTTFANLTLSESRCHGIKFQHNNNDNMVAHNVRFLNIGERAVKGPGETMDASQCTVRYCHFENTKIPPAIRCGHNYLDSSGDYIAGMDIMGADSWVVHDCVFRNIRGATGDGRGGIFFWGGNAGNANTNMIVERSTFVGCDRAICYGNPWGTNCVNGGYIRNNFIVRGADKGIEMENCTDIRIYNNTLYSSDPNYARAVYFNNNFSGNEFRNNIVFGNISGSVNTMSSNITRNSSGDAATNWFVNRTNGDLHLTANATAAINQGAAGLVTGDFDGHQRIDGQCDIGADEYNSTIGITAVPSPLSSSVFITAAPNPFNSVVTISCRGGHGQIVHAMVYNIRGQCIVDLTRCINNGRVTWNAAGLASDVYTLWVKIGDTVYKKRLFLVK</sequence>
<dbReference type="AlphaFoldDB" id="A0A1F7F6F4"/>
<dbReference type="EMBL" id="MFYX01000111">
    <property type="protein sequence ID" value="OGK02173.1"/>
    <property type="molecule type" value="Genomic_DNA"/>
</dbReference>
<dbReference type="SMART" id="SM00710">
    <property type="entry name" value="PbH1"/>
    <property type="match status" value="6"/>
</dbReference>
<evidence type="ECO:0000313" key="1">
    <source>
        <dbReference type="EMBL" id="OGK02173.1"/>
    </source>
</evidence>
<proteinExistence type="predicted"/>
<dbReference type="Gene3D" id="2.160.20.10">
    <property type="entry name" value="Single-stranded right-handed beta-helix, Pectin lyase-like"/>
    <property type="match status" value="1"/>
</dbReference>
<evidence type="ECO:0000313" key="2">
    <source>
        <dbReference type="Proteomes" id="UP000179243"/>
    </source>
</evidence>
<evidence type="ECO:0008006" key="3">
    <source>
        <dbReference type="Google" id="ProtNLM"/>
    </source>
</evidence>
<dbReference type="InterPro" id="IPR011050">
    <property type="entry name" value="Pectin_lyase_fold/virulence"/>
</dbReference>
<dbReference type="InterPro" id="IPR012334">
    <property type="entry name" value="Pectin_lyas_fold"/>
</dbReference>
<reference evidence="1 2" key="1">
    <citation type="journal article" date="2016" name="Nat. Commun.">
        <title>Thousands of microbial genomes shed light on interconnected biogeochemical processes in an aquifer system.</title>
        <authorList>
            <person name="Anantharaman K."/>
            <person name="Brown C.T."/>
            <person name="Hug L.A."/>
            <person name="Sharon I."/>
            <person name="Castelle C.J."/>
            <person name="Probst A.J."/>
            <person name="Thomas B.C."/>
            <person name="Singh A."/>
            <person name="Wilkins M.J."/>
            <person name="Karaoz U."/>
            <person name="Brodie E.L."/>
            <person name="Williams K.H."/>
            <person name="Hubbard S.S."/>
            <person name="Banfield J.F."/>
        </authorList>
    </citation>
    <scope>NUCLEOTIDE SEQUENCE [LARGE SCALE GENOMIC DNA]</scope>
</reference>
<protein>
    <recommendedName>
        <fullName evidence="3">Right handed beta helix domain-containing protein</fullName>
    </recommendedName>
</protein>
<name>A0A1F7F6F4_UNCRA</name>
<accession>A0A1F7F6F4</accession>